<evidence type="ECO:0000256" key="5">
    <source>
        <dbReference type="ARBA" id="ARBA00022989"/>
    </source>
</evidence>
<keyword evidence="5 7" id="KW-1133">Transmembrane helix</keyword>
<evidence type="ECO:0000256" key="2">
    <source>
        <dbReference type="ARBA" id="ARBA00009298"/>
    </source>
</evidence>
<comment type="subcellular location">
    <subcellularLocation>
        <location evidence="1">Cell membrane</location>
        <topology evidence="1">Multi-pass membrane protein</topology>
    </subcellularLocation>
</comment>
<feature type="transmembrane region" description="Helical" evidence="7">
    <location>
        <begin position="106"/>
        <end position="139"/>
    </location>
</feature>
<dbReference type="EMBL" id="QTJU01000005">
    <property type="protein sequence ID" value="RFM27251.1"/>
    <property type="molecule type" value="Genomic_DNA"/>
</dbReference>
<keyword evidence="6 7" id="KW-0472">Membrane</keyword>
<keyword evidence="3" id="KW-1003">Cell membrane</keyword>
<evidence type="ECO:0000259" key="8">
    <source>
        <dbReference type="Pfam" id="PF02308"/>
    </source>
</evidence>
<dbReference type="PANTHER" id="PTHR33778">
    <property type="entry name" value="PROTEIN MGTC"/>
    <property type="match status" value="1"/>
</dbReference>
<sequence length="231" mass="24886">MHNYHLAFTETIVRLLTAAALGSAVGWERQRKNGPAGLRTHMLVCVGAALTMLVSMFGFSDILGTPSVVLDPSRIAAQVISGIGFLGAGTIIFLRPQLIRGLTTAAGLWAVAAVGLAVGAGLYIAAVSTTVIILLILAAIKPLEKRLFAQQQLRKLTLIINTRQTPVAAIEKIVQQNELEVMELSMQATQHENEYLVRLVFGKSAGSKQLLNAAKQLQQLDTNRKPPERTV</sequence>
<dbReference type="PRINTS" id="PR01837">
    <property type="entry name" value="MGTCSAPBPROT"/>
</dbReference>
<evidence type="ECO:0000313" key="10">
    <source>
        <dbReference type="Proteomes" id="UP000261284"/>
    </source>
</evidence>
<dbReference type="OrthoDB" id="9811198at2"/>
<accession>A0A3E1NHB8</accession>
<evidence type="ECO:0000256" key="3">
    <source>
        <dbReference type="ARBA" id="ARBA00022475"/>
    </source>
</evidence>
<name>A0A3E1NHB8_9BACT</name>
<comment type="caution">
    <text evidence="9">The sequence shown here is derived from an EMBL/GenBank/DDBJ whole genome shotgun (WGS) entry which is preliminary data.</text>
</comment>
<evidence type="ECO:0000256" key="1">
    <source>
        <dbReference type="ARBA" id="ARBA00004651"/>
    </source>
</evidence>
<dbReference type="Proteomes" id="UP000261284">
    <property type="component" value="Unassembled WGS sequence"/>
</dbReference>
<feature type="domain" description="MgtC/SapB/SrpB/YhiD N-terminal" evidence="8">
    <location>
        <begin position="15"/>
        <end position="145"/>
    </location>
</feature>
<gene>
    <name evidence="9" type="ORF">DXN05_14550</name>
</gene>
<dbReference type="Pfam" id="PF02308">
    <property type="entry name" value="MgtC"/>
    <property type="match status" value="1"/>
</dbReference>
<protein>
    <submittedName>
        <fullName evidence="9">MgtC/SapB family protein</fullName>
    </submittedName>
</protein>
<dbReference type="InterPro" id="IPR003416">
    <property type="entry name" value="MgtC/SapB/SrpB/YhiD_fam"/>
</dbReference>
<dbReference type="PANTHER" id="PTHR33778:SF1">
    <property type="entry name" value="MAGNESIUM TRANSPORTER YHID-RELATED"/>
    <property type="match status" value="1"/>
</dbReference>
<feature type="transmembrane region" description="Helical" evidence="7">
    <location>
        <begin position="40"/>
        <end position="63"/>
    </location>
</feature>
<proteinExistence type="inferred from homology"/>
<evidence type="ECO:0000313" key="9">
    <source>
        <dbReference type="EMBL" id="RFM27251.1"/>
    </source>
</evidence>
<dbReference type="AlphaFoldDB" id="A0A3E1NHB8"/>
<organism evidence="9 10">
    <name type="scientific">Deminuibacter soli</name>
    <dbReference type="NCBI Taxonomy" id="2291815"/>
    <lineage>
        <taxon>Bacteria</taxon>
        <taxon>Pseudomonadati</taxon>
        <taxon>Bacteroidota</taxon>
        <taxon>Chitinophagia</taxon>
        <taxon>Chitinophagales</taxon>
        <taxon>Chitinophagaceae</taxon>
        <taxon>Deminuibacter</taxon>
    </lineage>
</organism>
<keyword evidence="10" id="KW-1185">Reference proteome</keyword>
<keyword evidence="4 7" id="KW-0812">Transmembrane</keyword>
<comment type="similarity">
    <text evidence="2">Belongs to the MgtC/SapB family.</text>
</comment>
<dbReference type="GO" id="GO:0005886">
    <property type="term" value="C:plasma membrane"/>
    <property type="evidence" value="ECO:0007669"/>
    <property type="project" value="UniProtKB-SubCell"/>
</dbReference>
<feature type="transmembrane region" description="Helical" evidence="7">
    <location>
        <begin position="75"/>
        <end position="94"/>
    </location>
</feature>
<reference evidence="9 10" key="1">
    <citation type="submission" date="2018-08" db="EMBL/GenBank/DDBJ databases">
        <title>Chitinophagaceae sp. K23C18032701, a novel bacterium isolated from forest soil.</title>
        <authorList>
            <person name="Wang C."/>
        </authorList>
    </citation>
    <scope>NUCLEOTIDE SEQUENCE [LARGE SCALE GENOMIC DNA]</scope>
    <source>
        <strain evidence="9 10">K23C18032701</strain>
    </source>
</reference>
<evidence type="ECO:0000256" key="4">
    <source>
        <dbReference type="ARBA" id="ARBA00022692"/>
    </source>
</evidence>
<dbReference type="InterPro" id="IPR049177">
    <property type="entry name" value="MgtC_SapB_SrpB_YhiD_N"/>
</dbReference>
<evidence type="ECO:0000256" key="7">
    <source>
        <dbReference type="SAM" id="Phobius"/>
    </source>
</evidence>
<dbReference type="RefSeq" id="WP_116848008.1">
    <property type="nucleotide sequence ID" value="NZ_QTJU01000005.1"/>
</dbReference>
<evidence type="ECO:0000256" key="6">
    <source>
        <dbReference type="ARBA" id="ARBA00023136"/>
    </source>
</evidence>